<dbReference type="OrthoDB" id="3636412at2"/>
<dbReference type="EMBL" id="NMQU01000008">
    <property type="protein sequence ID" value="OXM55039.1"/>
    <property type="molecule type" value="Genomic_DNA"/>
</dbReference>
<evidence type="ECO:0000313" key="2">
    <source>
        <dbReference type="Proteomes" id="UP000215563"/>
    </source>
</evidence>
<dbReference type="AlphaFoldDB" id="A0A229S8M0"/>
<reference evidence="1 2" key="1">
    <citation type="submission" date="2017-07" db="EMBL/GenBank/DDBJ databases">
        <title>Amycolatopsis alba DSM 44262 Genome sequencing and assembly.</title>
        <authorList>
            <person name="Kaur N."/>
            <person name="Mayilraj S."/>
        </authorList>
    </citation>
    <scope>NUCLEOTIDE SEQUENCE [LARGE SCALE GENOMIC DNA]</scope>
    <source>
        <strain evidence="1 2">DSM 44262</strain>
    </source>
</reference>
<dbReference type="Proteomes" id="UP000215563">
    <property type="component" value="Unassembled WGS sequence"/>
</dbReference>
<sequence length="132" mass="14138">MPVVLGALCGAAFIPDVANHFGYALPGERGLPYQVHYNGRDYRNTLTCAGARWCEDERTPEQRAKPYCTPRAGLGLGSGDAELVKVDELFTVFGSSHPVFTAGVVPQEKMVATVIVEASENCYVAYDLAGGP</sequence>
<comment type="caution">
    <text evidence="1">The sequence shown here is derived from an EMBL/GenBank/DDBJ whole genome shotgun (WGS) entry which is preliminary data.</text>
</comment>
<proteinExistence type="predicted"/>
<name>A0A229S8M0_AMYAL</name>
<gene>
    <name evidence="1" type="ORF">CFP75_01775</name>
</gene>
<accession>A0A229S8M0</accession>
<evidence type="ECO:0000313" key="1">
    <source>
        <dbReference type="EMBL" id="OXM55039.1"/>
    </source>
</evidence>
<keyword evidence="2" id="KW-1185">Reference proteome</keyword>
<organism evidence="1 2">
    <name type="scientific">Amycolatopsis alba DSM 44262</name>
    <dbReference type="NCBI Taxonomy" id="1125972"/>
    <lineage>
        <taxon>Bacteria</taxon>
        <taxon>Bacillati</taxon>
        <taxon>Actinomycetota</taxon>
        <taxon>Actinomycetes</taxon>
        <taxon>Pseudonocardiales</taxon>
        <taxon>Pseudonocardiaceae</taxon>
        <taxon>Amycolatopsis</taxon>
    </lineage>
</organism>
<protein>
    <submittedName>
        <fullName evidence="1">Uncharacterized protein</fullName>
    </submittedName>
</protein>